<dbReference type="SMART" id="SM00032">
    <property type="entry name" value="CCP"/>
    <property type="match status" value="1"/>
</dbReference>
<evidence type="ECO:0000313" key="6">
    <source>
        <dbReference type="Proteomes" id="UP001195483"/>
    </source>
</evidence>
<feature type="domain" description="Apple" evidence="4">
    <location>
        <begin position="8"/>
        <end position="87"/>
    </location>
</feature>
<keyword evidence="6" id="KW-1185">Reference proteome</keyword>
<name>A0AAE0SLA4_9BIVA</name>
<dbReference type="EMBL" id="JAEAOA010002342">
    <property type="protein sequence ID" value="KAK3594009.1"/>
    <property type="molecule type" value="Genomic_DNA"/>
</dbReference>
<keyword evidence="1" id="KW-1015">Disulfide bond</keyword>
<evidence type="ECO:0008006" key="7">
    <source>
        <dbReference type="Google" id="ProtNLM"/>
    </source>
</evidence>
<dbReference type="Proteomes" id="UP001195483">
    <property type="component" value="Unassembled WGS sequence"/>
</dbReference>
<protein>
    <recommendedName>
        <fullName evidence="7">Sushi domain-containing protein</fullName>
    </recommendedName>
</protein>
<dbReference type="InterPro" id="IPR000436">
    <property type="entry name" value="Sushi_SCR_CCP_dom"/>
</dbReference>
<dbReference type="AlphaFoldDB" id="A0AAE0SLA4"/>
<evidence type="ECO:0000259" key="3">
    <source>
        <dbReference type="PROSITE" id="PS50923"/>
    </source>
</evidence>
<evidence type="ECO:0000313" key="5">
    <source>
        <dbReference type="EMBL" id="KAK3594009.1"/>
    </source>
</evidence>
<comment type="caution">
    <text evidence="2">Lacks conserved residue(s) required for the propagation of feature annotation.</text>
</comment>
<dbReference type="InterPro" id="IPR035976">
    <property type="entry name" value="Sushi/SCR/CCP_sf"/>
</dbReference>
<organism evidence="5 6">
    <name type="scientific">Potamilus streckersoni</name>
    <dbReference type="NCBI Taxonomy" id="2493646"/>
    <lineage>
        <taxon>Eukaryota</taxon>
        <taxon>Metazoa</taxon>
        <taxon>Spiralia</taxon>
        <taxon>Lophotrochozoa</taxon>
        <taxon>Mollusca</taxon>
        <taxon>Bivalvia</taxon>
        <taxon>Autobranchia</taxon>
        <taxon>Heteroconchia</taxon>
        <taxon>Palaeoheterodonta</taxon>
        <taxon>Unionida</taxon>
        <taxon>Unionoidea</taxon>
        <taxon>Unionidae</taxon>
        <taxon>Ambleminae</taxon>
        <taxon>Lampsilini</taxon>
        <taxon>Potamilus</taxon>
    </lineage>
</organism>
<evidence type="ECO:0000259" key="4">
    <source>
        <dbReference type="PROSITE" id="PS50948"/>
    </source>
</evidence>
<dbReference type="Pfam" id="PF00084">
    <property type="entry name" value="Sushi"/>
    <property type="match status" value="1"/>
</dbReference>
<accession>A0AAE0SLA4</accession>
<dbReference type="PROSITE" id="PS50948">
    <property type="entry name" value="PAN"/>
    <property type="match status" value="1"/>
</dbReference>
<reference evidence="5" key="3">
    <citation type="submission" date="2023-05" db="EMBL/GenBank/DDBJ databases">
        <authorList>
            <person name="Smith C.H."/>
        </authorList>
    </citation>
    <scope>NUCLEOTIDE SEQUENCE</scope>
    <source>
        <strain evidence="5">CHS0354</strain>
        <tissue evidence="5">Mantle</tissue>
    </source>
</reference>
<reference evidence="5" key="1">
    <citation type="journal article" date="2021" name="Genome Biol. Evol.">
        <title>A High-Quality Reference Genome for a Parasitic Bivalve with Doubly Uniparental Inheritance (Bivalvia: Unionida).</title>
        <authorList>
            <person name="Smith C.H."/>
        </authorList>
    </citation>
    <scope>NUCLEOTIDE SEQUENCE</scope>
    <source>
        <strain evidence="5">CHS0354</strain>
    </source>
</reference>
<evidence type="ECO:0000256" key="1">
    <source>
        <dbReference type="ARBA" id="ARBA00023157"/>
    </source>
</evidence>
<keyword evidence="2" id="KW-0768">Sushi</keyword>
<gene>
    <name evidence="5" type="ORF">CHS0354_040756</name>
</gene>
<feature type="domain" description="Sushi" evidence="3">
    <location>
        <begin position="111"/>
        <end position="170"/>
    </location>
</feature>
<evidence type="ECO:0000256" key="2">
    <source>
        <dbReference type="PROSITE-ProRule" id="PRU00302"/>
    </source>
</evidence>
<dbReference type="SUPFAM" id="SSF57535">
    <property type="entry name" value="Complement control module/SCR domain"/>
    <property type="match status" value="1"/>
</dbReference>
<reference evidence="5" key="2">
    <citation type="journal article" date="2021" name="Genome Biol. Evol.">
        <title>Developing a high-quality reference genome for a parasitic bivalve with doubly uniparental inheritance (Bivalvia: Unionida).</title>
        <authorList>
            <person name="Smith C.H."/>
        </authorList>
    </citation>
    <scope>NUCLEOTIDE SEQUENCE</scope>
    <source>
        <strain evidence="5">CHS0354</strain>
        <tissue evidence="5">Mantle</tissue>
    </source>
</reference>
<dbReference type="Gene3D" id="2.10.70.10">
    <property type="entry name" value="Complement Module, domain 1"/>
    <property type="match status" value="1"/>
</dbReference>
<sequence length="215" mass="24124">MFAANFYCTPTEGVKIQYSKYFDGEELVTIYKISLQRCICECNAKKHRCLSLIYKRSFTSCLLNVKKATSMEALEDKPGSTYVEMDDDIYGCDKYHIAAQADDSVVPFNRPACGKPKAKANATVLGNVYSNGSRIKYVCNEGFKQLDQTESVTVCLHNESWSVINFTCKPDTIGKSCKTDSECLEQSSECRQQSCVCILNHAYSLMEYGCVRSKS</sequence>
<dbReference type="InterPro" id="IPR003609">
    <property type="entry name" value="Pan_app"/>
</dbReference>
<proteinExistence type="predicted"/>
<dbReference type="CDD" id="cd00033">
    <property type="entry name" value="CCP"/>
    <property type="match status" value="1"/>
</dbReference>
<dbReference type="PROSITE" id="PS50923">
    <property type="entry name" value="SUSHI"/>
    <property type="match status" value="1"/>
</dbReference>
<comment type="caution">
    <text evidence="5">The sequence shown here is derived from an EMBL/GenBank/DDBJ whole genome shotgun (WGS) entry which is preliminary data.</text>
</comment>